<comment type="caution">
    <text evidence="7">The sequence shown here is derived from an EMBL/GenBank/DDBJ whole genome shotgun (WGS) entry which is preliminary data.</text>
</comment>
<sequence>MSAACAAMVDDGVIRGVLATVECQTRAYAEGGFQALTSGSSVFQYALTAILTIYVALIGYRMLFARGAAQLSDAPGIALKIGLILALVTSWSTFQTLVFDVADRAPEEIAAIVSAPMAEASDLAASPIDGLQAAYDEFSATASAYGKVAGPQAKGYSSPQAAAAESAAGASGLLFLSSAGVISAATLAIGVLTAVGPIFIVLALFPVTRGLFVGWVRAMVAATATPLVAWLLIVLMLSVIEPWIGTLNAQRLGQRLAPQTAMSASALIFVFAGGQAGLVLGAWIMALSFKLPTLDRDRDRRGLGARANAAGQAVNVNAMPSRAERLALNLQRDQAQATERSRAAAMAASTRPAPGRSVNVTLDETRRLGDSYRRNAFYSRRAGAAR</sequence>
<evidence type="ECO:0000313" key="8">
    <source>
        <dbReference type="Proteomes" id="UP001549110"/>
    </source>
</evidence>
<dbReference type="Pfam" id="PF04610">
    <property type="entry name" value="TrbL"/>
    <property type="match status" value="1"/>
</dbReference>
<dbReference type="InterPro" id="IPR007688">
    <property type="entry name" value="Conjugal_tfr_TrbL/VirB6"/>
</dbReference>
<dbReference type="Proteomes" id="UP001549110">
    <property type="component" value="Unassembled WGS sequence"/>
</dbReference>
<evidence type="ECO:0000256" key="3">
    <source>
        <dbReference type="ARBA" id="ARBA00022692"/>
    </source>
</evidence>
<dbReference type="RefSeq" id="WP_354297891.1">
    <property type="nucleotide sequence ID" value="NZ_JBEPLU010000002.1"/>
</dbReference>
<name>A0ABV2EKZ7_9CAUL</name>
<keyword evidence="4 6" id="KW-1133">Transmembrane helix</keyword>
<organism evidence="7 8">
    <name type="scientific">Phenylobacterium koreense</name>
    <dbReference type="NCBI Taxonomy" id="266125"/>
    <lineage>
        <taxon>Bacteria</taxon>
        <taxon>Pseudomonadati</taxon>
        <taxon>Pseudomonadota</taxon>
        <taxon>Alphaproteobacteria</taxon>
        <taxon>Caulobacterales</taxon>
        <taxon>Caulobacteraceae</taxon>
        <taxon>Phenylobacterium</taxon>
    </lineage>
</organism>
<reference evidence="7 8" key="1">
    <citation type="submission" date="2024-06" db="EMBL/GenBank/DDBJ databases">
        <title>Genomic Encyclopedia of Type Strains, Phase IV (KMG-IV): sequencing the most valuable type-strain genomes for metagenomic binning, comparative biology and taxonomic classification.</title>
        <authorList>
            <person name="Goeker M."/>
        </authorList>
    </citation>
    <scope>NUCLEOTIDE SEQUENCE [LARGE SCALE GENOMIC DNA]</scope>
    <source>
        <strain evidence="7 8">DSM 17809</strain>
    </source>
</reference>
<evidence type="ECO:0000313" key="7">
    <source>
        <dbReference type="EMBL" id="MET3527729.1"/>
    </source>
</evidence>
<feature type="transmembrane region" description="Helical" evidence="6">
    <location>
        <begin position="264"/>
        <end position="291"/>
    </location>
</feature>
<gene>
    <name evidence="7" type="ORF">ABID41_002847</name>
</gene>
<evidence type="ECO:0000256" key="2">
    <source>
        <dbReference type="ARBA" id="ARBA00007802"/>
    </source>
</evidence>
<comment type="similarity">
    <text evidence="2">Belongs to the TrbL/VirB6 family.</text>
</comment>
<protein>
    <submittedName>
        <fullName evidence="7">Type IV secretion system protein VirB6</fullName>
    </submittedName>
</protein>
<proteinExistence type="inferred from homology"/>
<evidence type="ECO:0000256" key="1">
    <source>
        <dbReference type="ARBA" id="ARBA00004141"/>
    </source>
</evidence>
<feature type="transmembrane region" description="Helical" evidence="6">
    <location>
        <begin position="219"/>
        <end position="244"/>
    </location>
</feature>
<evidence type="ECO:0000256" key="4">
    <source>
        <dbReference type="ARBA" id="ARBA00022989"/>
    </source>
</evidence>
<keyword evidence="8" id="KW-1185">Reference proteome</keyword>
<evidence type="ECO:0000256" key="6">
    <source>
        <dbReference type="SAM" id="Phobius"/>
    </source>
</evidence>
<evidence type="ECO:0000256" key="5">
    <source>
        <dbReference type="ARBA" id="ARBA00023136"/>
    </source>
</evidence>
<feature type="transmembrane region" description="Helical" evidence="6">
    <location>
        <begin position="76"/>
        <end position="94"/>
    </location>
</feature>
<dbReference type="EMBL" id="JBEPLU010000002">
    <property type="protein sequence ID" value="MET3527729.1"/>
    <property type="molecule type" value="Genomic_DNA"/>
</dbReference>
<feature type="transmembrane region" description="Helical" evidence="6">
    <location>
        <begin position="181"/>
        <end position="207"/>
    </location>
</feature>
<keyword evidence="5 6" id="KW-0472">Membrane</keyword>
<accession>A0ABV2EKZ7</accession>
<feature type="transmembrane region" description="Helical" evidence="6">
    <location>
        <begin position="42"/>
        <end position="64"/>
    </location>
</feature>
<keyword evidence="3 6" id="KW-0812">Transmembrane</keyword>
<comment type="subcellular location">
    <subcellularLocation>
        <location evidence="1">Membrane</location>
        <topology evidence="1">Multi-pass membrane protein</topology>
    </subcellularLocation>
</comment>